<feature type="domain" description="Integrase catalytic" evidence="12">
    <location>
        <begin position="941"/>
        <end position="1100"/>
    </location>
</feature>
<dbReference type="GO" id="GO:0004519">
    <property type="term" value="F:endonuclease activity"/>
    <property type="evidence" value="ECO:0007669"/>
    <property type="project" value="UniProtKB-KW"/>
</dbReference>
<dbReference type="InterPro" id="IPR043128">
    <property type="entry name" value="Rev_trsase/Diguanyl_cyclase"/>
</dbReference>
<evidence type="ECO:0000256" key="6">
    <source>
        <dbReference type="ARBA" id="ARBA00022750"/>
    </source>
</evidence>
<dbReference type="GO" id="GO:0015074">
    <property type="term" value="P:DNA integration"/>
    <property type="evidence" value="ECO:0007669"/>
    <property type="project" value="InterPro"/>
</dbReference>
<dbReference type="SUPFAM" id="SSF50630">
    <property type="entry name" value="Acid proteases"/>
    <property type="match status" value="1"/>
</dbReference>
<dbReference type="GO" id="GO:0003676">
    <property type="term" value="F:nucleic acid binding"/>
    <property type="evidence" value="ECO:0007669"/>
    <property type="project" value="InterPro"/>
</dbReference>
<evidence type="ECO:0000256" key="4">
    <source>
        <dbReference type="ARBA" id="ARBA00022695"/>
    </source>
</evidence>
<dbReference type="GeneID" id="90541344"/>
<dbReference type="GO" id="GO:0004190">
    <property type="term" value="F:aspartic-type endopeptidase activity"/>
    <property type="evidence" value="ECO:0007669"/>
    <property type="project" value="UniProtKB-KW"/>
</dbReference>
<evidence type="ECO:0000256" key="8">
    <source>
        <dbReference type="ARBA" id="ARBA00022801"/>
    </source>
</evidence>
<keyword evidence="5" id="KW-0540">Nuclease</keyword>
<name>A0AAX4JC03_9MICR</name>
<dbReference type="InterPro" id="IPR001995">
    <property type="entry name" value="Peptidase_A2_cat"/>
</dbReference>
<evidence type="ECO:0000313" key="13">
    <source>
        <dbReference type="EMBL" id="WUR03529.1"/>
    </source>
</evidence>
<dbReference type="PANTHER" id="PTHR37984">
    <property type="entry name" value="PROTEIN CBG26694"/>
    <property type="match status" value="1"/>
</dbReference>
<evidence type="ECO:0000256" key="5">
    <source>
        <dbReference type="ARBA" id="ARBA00022722"/>
    </source>
</evidence>
<dbReference type="GO" id="GO:0003964">
    <property type="term" value="F:RNA-directed DNA polymerase activity"/>
    <property type="evidence" value="ECO:0007669"/>
    <property type="project" value="UniProtKB-KW"/>
</dbReference>
<dbReference type="EC" id="2.7.7.49" evidence="1"/>
<dbReference type="Gene3D" id="3.30.420.10">
    <property type="entry name" value="Ribonuclease H-like superfamily/Ribonuclease H"/>
    <property type="match status" value="1"/>
</dbReference>
<dbReference type="Pfam" id="PF00665">
    <property type="entry name" value="rve"/>
    <property type="match status" value="1"/>
</dbReference>
<feature type="domain" description="Reverse transcriptase" evidence="11">
    <location>
        <begin position="464"/>
        <end position="643"/>
    </location>
</feature>
<dbReference type="Pfam" id="PF17921">
    <property type="entry name" value="Integrase_H2C2"/>
    <property type="match status" value="1"/>
</dbReference>
<dbReference type="Pfam" id="PF17917">
    <property type="entry name" value="RT_RNaseH"/>
    <property type="match status" value="1"/>
</dbReference>
<dbReference type="InterPro" id="IPR000477">
    <property type="entry name" value="RT_dom"/>
</dbReference>
<dbReference type="PROSITE" id="PS00141">
    <property type="entry name" value="ASP_PROTEASE"/>
    <property type="match status" value="1"/>
</dbReference>
<dbReference type="InterPro" id="IPR041373">
    <property type="entry name" value="RT_RNaseH"/>
</dbReference>
<dbReference type="InterPro" id="IPR018061">
    <property type="entry name" value="Retropepsins"/>
</dbReference>
<proteinExistence type="predicted"/>
<sequence>MENPNKTFDMATTTNNVGCFTGEAGEDVNVWLRDIMLVGEVSKWTNDQFKAALVSKLRGKALSWASQTLGGKMETVSLEEILHLIKKRFGSYKNNDITLSRFLSIMVPETREDYSQMLQEATVIYERSLINLDALCQMVINKSPMEIKALLYQTATTVQTWQGFIQKAEEISWIPYPDKMLARTKLHDNAGRGPHTNFYKEKGFKRNITHEKLPRHTNKRCTLHGECNHSTRDCKALTIILNRERNNLKRKNINAVEEYESDEKDHDNKEIEFYLHHIQNSFNPFFVESRLFNKNTKVLLDTGADVSVINYNDIPQEERNKIIRYNGVVKGIGNEILKIEGYLKDCIIEINGKGVIFSPLIIKDIKYVIIGANVICDNRKLILDILNAPKYRINQMSNSACDLEENKILKEYEDVFKTEISDYNLCTAGSHRIQTNSTKIICQRNGRIPVSQEEAVNEEINKLLELGILRESRSPWCSRILMVPKPDKTWRMCVDYRGLNSITVKDAYMTPRIDEIFDSLSTATIFTILDATSGFHQIPLQEEDKEKTAFSYRGKLYEFNRMPFGLCNAPATFQRAMDNIFRKENHNFVIPYLDDIIIYSRNKEEHKKHVRIVLGKIRAANLSLNKKKCKFFRSEIKILGNVIGNGIIKVDETRIKDIQAYPIPTTIKELRSFLGMANYCRDFVTKMAEITGPLYDVLKGEKQTSGKKIKLTDKQLDTFKTVKKVLSQNTIRTQPNFKAPFILVTDASETGIGAVLLQKNKTGAEKMIAAFSKRLDNCQKNYSVTDKELLGLVKGIEHFRHYLLGSKFTLRTDHKALIYLWTVKDPTSRILRWALKLAEYDFELEYIKGEHNIADGFSRFHQECETCNIDLHQLSNNNINDILEEYHKISGHGTSNTMKFMISQAHKWKTMHQDISKFVSNCKTCLRSGYQRVKTKNKVILSERPNQLWEFDLLGKLSDNSGSGYIFVAIDHYSKWIETKILRSKKSCEIYKAIEELIISKHGIPERILTDNGLEFDNSVVQALGSKYNISWEFCSPYHHQTTGAVERRKVVKEATLAVNLSFNRSIGTSPYILKYGQQITTAIDERIGVTPKTYTKQELLRKRDLNFKKYSKYIVKGKKDIKQKFKIGEDVLVYRDYPGSGKLEAKWSPGYIIVKILSEDAFLVKRKNSAGVLRVNISHIKKDTSKTD</sequence>
<keyword evidence="14" id="KW-1185">Reference proteome</keyword>
<dbReference type="InterPro" id="IPR050951">
    <property type="entry name" value="Retrovirus_Pol_polyprotein"/>
</dbReference>
<dbReference type="Gene3D" id="1.10.340.70">
    <property type="match status" value="1"/>
</dbReference>
<dbReference type="PROSITE" id="PS50994">
    <property type="entry name" value="INTEGRASE"/>
    <property type="match status" value="1"/>
</dbReference>
<evidence type="ECO:0000259" key="12">
    <source>
        <dbReference type="PROSITE" id="PS50994"/>
    </source>
</evidence>
<dbReference type="Pfam" id="PF00077">
    <property type="entry name" value="RVP"/>
    <property type="match status" value="1"/>
</dbReference>
<dbReference type="FunFam" id="3.10.20.370:FF:000001">
    <property type="entry name" value="Retrovirus-related Pol polyprotein from transposon 17.6-like protein"/>
    <property type="match status" value="1"/>
</dbReference>
<dbReference type="InterPro" id="IPR041588">
    <property type="entry name" value="Integrase_H2C2"/>
</dbReference>
<dbReference type="Proteomes" id="UP001334084">
    <property type="component" value="Chromosome 5"/>
</dbReference>
<dbReference type="FunFam" id="3.10.10.10:FF:000007">
    <property type="entry name" value="Retrovirus-related Pol polyprotein from transposon 17.6-like Protein"/>
    <property type="match status" value="1"/>
</dbReference>
<evidence type="ECO:0000256" key="7">
    <source>
        <dbReference type="ARBA" id="ARBA00022759"/>
    </source>
</evidence>
<dbReference type="Gene3D" id="3.10.10.10">
    <property type="entry name" value="HIV Type 1 Reverse Transcriptase, subunit A, domain 1"/>
    <property type="match status" value="1"/>
</dbReference>
<keyword evidence="2" id="KW-0645">Protease</keyword>
<dbReference type="CDD" id="cd00303">
    <property type="entry name" value="retropepsin_like"/>
    <property type="match status" value="1"/>
</dbReference>
<dbReference type="PROSITE" id="PS50175">
    <property type="entry name" value="ASP_PROT_RETROV"/>
    <property type="match status" value="1"/>
</dbReference>
<dbReference type="InterPro" id="IPR043502">
    <property type="entry name" value="DNA/RNA_pol_sf"/>
</dbReference>
<keyword evidence="9" id="KW-0695">RNA-directed DNA polymerase</keyword>
<dbReference type="InterPro" id="IPR001969">
    <property type="entry name" value="Aspartic_peptidase_AS"/>
</dbReference>
<dbReference type="InterPro" id="IPR021109">
    <property type="entry name" value="Peptidase_aspartic_dom_sf"/>
</dbReference>
<dbReference type="Gene3D" id="3.30.70.270">
    <property type="match status" value="2"/>
</dbReference>
<evidence type="ECO:0000256" key="2">
    <source>
        <dbReference type="ARBA" id="ARBA00022670"/>
    </source>
</evidence>
<accession>A0AAX4JC03</accession>
<dbReference type="PANTHER" id="PTHR37984:SF5">
    <property type="entry name" value="PROTEIN NYNRIN-LIKE"/>
    <property type="match status" value="1"/>
</dbReference>
<keyword evidence="6" id="KW-0064">Aspartyl protease</keyword>
<evidence type="ECO:0000259" key="10">
    <source>
        <dbReference type="PROSITE" id="PS50175"/>
    </source>
</evidence>
<evidence type="ECO:0000313" key="14">
    <source>
        <dbReference type="Proteomes" id="UP001334084"/>
    </source>
</evidence>
<dbReference type="KEGG" id="vnx:VNE69_05120"/>
<dbReference type="EMBL" id="CP142730">
    <property type="protein sequence ID" value="WUR03529.1"/>
    <property type="molecule type" value="Genomic_DNA"/>
</dbReference>
<dbReference type="GO" id="GO:0006508">
    <property type="term" value="P:proteolysis"/>
    <property type="evidence" value="ECO:0007669"/>
    <property type="project" value="UniProtKB-KW"/>
</dbReference>
<dbReference type="InterPro" id="IPR036397">
    <property type="entry name" value="RNaseH_sf"/>
</dbReference>
<dbReference type="SUPFAM" id="SSF56672">
    <property type="entry name" value="DNA/RNA polymerases"/>
    <property type="match status" value="1"/>
</dbReference>
<dbReference type="CDD" id="cd01647">
    <property type="entry name" value="RT_LTR"/>
    <property type="match status" value="1"/>
</dbReference>
<dbReference type="GO" id="GO:0005634">
    <property type="term" value="C:nucleus"/>
    <property type="evidence" value="ECO:0007669"/>
    <property type="project" value="UniProtKB-ARBA"/>
</dbReference>
<evidence type="ECO:0000256" key="3">
    <source>
        <dbReference type="ARBA" id="ARBA00022679"/>
    </source>
</evidence>
<keyword evidence="7" id="KW-0255">Endonuclease</keyword>
<protein>
    <recommendedName>
        <fullName evidence="1">RNA-directed DNA polymerase</fullName>
        <ecNumber evidence="1">2.7.7.49</ecNumber>
    </recommendedName>
</protein>
<dbReference type="Gene3D" id="2.40.70.10">
    <property type="entry name" value="Acid Proteases"/>
    <property type="match status" value="1"/>
</dbReference>
<evidence type="ECO:0000259" key="11">
    <source>
        <dbReference type="PROSITE" id="PS50878"/>
    </source>
</evidence>
<dbReference type="AlphaFoldDB" id="A0AAX4JC03"/>
<keyword evidence="8" id="KW-0378">Hydrolase</keyword>
<organism evidence="13 14">
    <name type="scientific">Vairimorpha necatrix</name>
    <dbReference type="NCBI Taxonomy" id="6039"/>
    <lineage>
        <taxon>Eukaryota</taxon>
        <taxon>Fungi</taxon>
        <taxon>Fungi incertae sedis</taxon>
        <taxon>Microsporidia</taxon>
        <taxon>Nosematidae</taxon>
        <taxon>Vairimorpha</taxon>
    </lineage>
</organism>
<dbReference type="PROSITE" id="PS50878">
    <property type="entry name" value="RT_POL"/>
    <property type="match status" value="1"/>
</dbReference>
<evidence type="ECO:0000256" key="1">
    <source>
        <dbReference type="ARBA" id="ARBA00012493"/>
    </source>
</evidence>
<dbReference type="CDD" id="cd09274">
    <property type="entry name" value="RNase_HI_RT_Ty3"/>
    <property type="match status" value="1"/>
</dbReference>
<keyword evidence="3" id="KW-0808">Transferase</keyword>
<feature type="domain" description="Peptidase A2" evidence="10">
    <location>
        <begin position="296"/>
        <end position="374"/>
    </location>
</feature>
<gene>
    <name evidence="13" type="ORF">VNE69_05120</name>
</gene>
<evidence type="ECO:0000256" key="9">
    <source>
        <dbReference type="ARBA" id="ARBA00022918"/>
    </source>
</evidence>
<dbReference type="InterPro" id="IPR012337">
    <property type="entry name" value="RNaseH-like_sf"/>
</dbReference>
<dbReference type="FunFam" id="3.30.70.270:FF:000020">
    <property type="entry name" value="Transposon Tf2-6 polyprotein-like Protein"/>
    <property type="match status" value="1"/>
</dbReference>
<dbReference type="SUPFAM" id="SSF53098">
    <property type="entry name" value="Ribonuclease H-like"/>
    <property type="match status" value="1"/>
</dbReference>
<dbReference type="InterPro" id="IPR001584">
    <property type="entry name" value="Integrase_cat-core"/>
</dbReference>
<reference evidence="13" key="1">
    <citation type="journal article" date="2024" name="BMC Genomics">
        <title>Functional annotation of a divergent genome using sequence and structure-based similarity.</title>
        <authorList>
            <person name="Svedberg D."/>
            <person name="Winiger R.R."/>
            <person name="Berg A."/>
            <person name="Sharma H."/>
            <person name="Tellgren-Roth C."/>
            <person name="Debrunner-Vossbrinck B.A."/>
            <person name="Vossbrinck C.R."/>
            <person name="Barandun J."/>
        </authorList>
    </citation>
    <scope>NUCLEOTIDE SEQUENCE</scope>
    <source>
        <strain evidence="13">Illinois isolate</strain>
    </source>
</reference>
<keyword evidence="4" id="KW-0548">Nucleotidyltransferase</keyword>
<dbReference type="Pfam" id="PF00078">
    <property type="entry name" value="RVT_1"/>
    <property type="match status" value="1"/>
</dbReference>
<dbReference type="RefSeq" id="XP_065329674.1">
    <property type="nucleotide sequence ID" value="XM_065473602.1"/>
</dbReference>